<gene>
    <name evidence="1" type="ORF">GOODEAATRI_019119</name>
</gene>
<accession>A0ABV0PQK1</accession>
<reference evidence="1 2" key="1">
    <citation type="submission" date="2021-06" db="EMBL/GenBank/DDBJ databases">
        <authorList>
            <person name="Palmer J.M."/>
        </authorList>
    </citation>
    <scope>NUCLEOTIDE SEQUENCE [LARGE SCALE GENOMIC DNA]</scope>
    <source>
        <strain evidence="1 2">GA_2019</strain>
        <tissue evidence="1">Muscle</tissue>
    </source>
</reference>
<evidence type="ECO:0000313" key="1">
    <source>
        <dbReference type="EMBL" id="MEQ2185527.1"/>
    </source>
</evidence>
<dbReference type="Proteomes" id="UP001476798">
    <property type="component" value="Unassembled WGS sequence"/>
</dbReference>
<dbReference type="EMBL" id="JAHRIO010081636">
    <property type="protein sequence ID" value="MEQ2185527.1"/>
    <property type="molecule type" value="Genomic_DNA"/>
</dbReference>
<evidence type="ECO:0000313" key="2">
    <source>
        <dbReference type="Proteomes" id="UP001476798"/>
    </source>
</evidence>
<protein>
    <submittedName>
        <fullName evidence="1">Uncharacterized protein</fullName>
    </submittedName>
</protein>
<sequence length="72" mass="8089">RLSEIQALSLDMTWRTHHDHEYGIFKSNKALGTAAERRDEAGSAHIQSDLQLLVQRLSWSDQDGAQNKPSGD</sequence>
<keyword evidence="2" id="KW-1185">Reference proteome</keyword>
<comment type="caution">
    <text evidence="1">The sequence shown here is derived from an EMBL/GenBank/DDBJ whole genome shotgun (WGS) entry which is preliminary data.</text>
</comment>
<name>A0ABV0PQK1_9TELE</name>
<organism evidence="1 2">
    <name type="scientific">Goodea atripinnis</name>
    <dbReference type="NCBI Taxonomy" id="208336"/>
    <lineage>
        <taxon>Eukaryota</taxon>
        <taxon>Metazoa</taxon>
        <taxon>Chordata</taxon>
        <taxon>Craniata</taxon>
        <taxon>Vertebrata</taxon>
        <taxon>Euteleostomi</taxon>
        <taxon>Actinopterygii</taxon>
        <taxon>Neopterygii</taxon>
        <taxon>Teleostei</taxon>
        <taxon>Neoteleostei</taxon>
        <taxon>Acanthomorphata</taxon>
        <taxon>Ovalentaria</taxon>
        <taxon>Atherinomorphae</taxon>
        <taxon>Cyprinodontiformes</taxon>
        <taxon>Goodeidae</taxon>
        <taxon>Goodea</taxon>
    </lineage>
</organism>
<feature type="non-terminal residue" evidence="1">
    <location>
        <position position="1"/>
    </location>
</feature>
<proteinExistence type="predicted"/>